<dbReference type="OrthoDB" id="551431at2759"/>
<dbReference type="InterPro" id="IPR012942">
    <property type="entry name" value="SRR1-like"/>
</dbReference>
<dbReference type="EMBL" id="MU128909">
    <property type="protein sequence ID" value="KAF9521066.1"/>
    <property type="molecule type" value="Genomic_DNA"/>
</dbReference>
<dbReference type="PANTHER" id="PTHR28626">
    <property type="entry name" value="SRR1-LIKE PROTEIN"/>
    <property type="match status" value="1"/>
</dbReference>
<reference evidence="3" key="1">
    <citation type="journal article" date="2020" name="Nat. Commun.">
        <title>Large-scale genome sequencing of mycorrhizal fungi provides insights into the early evolution of symbiotic traits.</title>
        <authorList>
            <person name="Miyauchi S."/>
            <person name="Kiss E."/>
            <person name="Kuo A."/>
            <person name="Drula E."/>
            <person name="Kohler A."/>
            <person name="Sanchez-Garcia M."/>
            <person name="Morin E."/>
            <person name="Andreopoulos B."/>
            <person name="Barry K.W."/>
            <person name="Bonito G."/>
            <person name="Buee M."/>
            <person name="Carver A."/>
            <person name="Chen C."/>
            <person name="Cichocki N."/>
            <person name="Clum A."/>
            <person name="Culley D."/>
            <person name="Crous P.W."/>
            <person name="Fauchery L."/>
            <person name="Girlanda M."/>
            <person name="Hayes R.D."/>
            <person name="Keri Z."/>
            <person name="LaButti K."/>
            <person name="Lipzen A."/>
            <person name="Lombard V."/>
            <person name="Magnuson J."/>
            <person name="Maillard F."/>
            <person name="Murat C."/>
            <person name="Nolan M."/>
            <person name="Ohm R.A."/>
            <person name="Pangilinan J."/>
            <person name="Pereira M.F."/>
            <person name="Perotto S."/>
            <person name="Peter M."/>
            <person name="Pfister S."/>
            <person name="Riley R."/>
            <person name="Sitrit Y."/>
            <person name="Stielow J.B."/>
            <person name="Szollosi G."/>
            <person name="Zifcakova L."/>
            <person name="Stursova M."/>
            <person name="Spatafora J.W."/>
            <person name="Tedersoo L."/>
            <person name="Vaario L.M."/>
            <person name="Yamada A."/>
            <person name="Yan M."/>
            <person name="Wang P."/>
            <person name="Xu J."/>
            <person name="Bruns T."/>
            <person name="Baldrian P."/>
            <person name="Vilgalys R."/>
            <person name="Dunand C."/>
            <person name="Henrissat B."/>
            <person name="Grigoriev I.V."/>
            <person name="Hibbett D."/>
            <person name="Nagy L.G."/>
            <person name="Martin F.M."/>
        </authorList>
    </citation>
    <scope>NUCLEOTIDE SEQUENCE</scope>
    <source>
        <strain evidence="3">UP504</strain>
    </source>
</reference>
<dbReference type="GO" id="GO:0005634">
    <property type="term" value="C:nucleus"/>
    <property type="evidence" value="ECO:0007669"/>
    <property type="project" value="TreeGrafter"/>
</dbReference>
<dbReference type="Proteomes" id="UP000886523">
    <property type="component" value="Unassembled WGS sequence"/>
</dbReference>
<dbReference type="AlphaFoldDB" id="A0A9P6BBC6"/>
<name>A0A9P6BBC6_9AGAM</name>
<comment type="caution">
    <text evidence="3">The sequence shown here is derived from an EMBL/GenBank/DDBJ whole genome shotgun (WGS) entry which is preliminary data.</text>
</comment>
<accession>A0A9P6BBC6</accession>
<evidence type="ECO:0000259" key="2">
    <source>
        <dbReference type="Pfam" id="PF07985"/>
    </source>
</evidence>
<keyword evidence="4" id="KW-1185">Reference proteome</keyword>
<dbReference type="GO" id="GO:0005737">
    <property type="term" value="C:cytoplasm"/>
    <property type="evidence" value="ECO:0007669"/>
    <property type="project" value="TreeGrafter"/>
</dbReference>
<dbReference type="Pfam" id="PF07985">
    <property type="entry name" value="SRR1"/>
    <property type="match status" value="1"/>
</dbReference>
<comment type="similarity">
    <text evidence="1">Belongs to the SRR1 family.</text>
</comment>
<dbReference type="PANTHER" id="PTHR28626:SF3">
    <property type="entry name" value="SRR1-LIKE PROTEIN"/>
    <property type="match status" value="1"/>
</dbReference>
<organism evidence="3 4">
    <name type="scientific">Hydnum rufescens UP504</name>
    <dbReference type="NCBI Taxonomy" id="1448309"/>
    <lineage>
        <taxon>Eukaryota</taxon>
        <taxon>Fungi</taxon>
        <taxon>Dikarya</taxon>
        <taxon>Basidiomycota</taxon>
        <taxon>Agaricomycotina</taxon>
        <taxon>Agaricomycetes</taxon>
        <taxon>Cantharellales</taxon>
        <taxon>Hydnaceae</taxon>
        <taxon>Hydnum</taxon>
    </lineage>
</organism>
<gene>
    <name evidence="3" type="ORF">BS47DRAFT_8322</name>
</gene>
<evidence type="ECO:0000313" key="4">
    <source>
        <dbReference type="Proteomes" id="UP000886523"/>
    </source>
</evidence>
<dbReference type="InterPro" id="IPR040044">
    <property type="entry name" value="SRR1L"/>
</dbReference>
<evidence type="ECO:0000256" key="1">
    <source>
        <dbReference type="ARBA" id="ARBA00009856"/>
    </source>
</evidence>
<protein>
    <recommendedName>
        <fullName evidence="2">SRR1-like domain-containing protein</fullName>
    </recommendedName>
</protein>
<feature type="domain" description="SRR1-like" evidence="2">
    <location>
        <begin position="2"/>
        <end position="144"/>
    </location>
</feature>
<evidence type="ECO:0000313" key="3">
    <source>
        <dbReference type="EMBL" id="KAF9521066.1"/>
    </source>
</evidence>
<sequence>MTARAQLDTLMTICTHFTLERRHVALYDPAFSRLDQEGLSALGFNVQLTNKLGKYDLAIPALLYMPHCSLKLQENFFRHNWVRAKLEKLLMISNDLALYADSIAAHNLQVTFPCTARLLPHLHSRKLPRCHPLPEAFNDMSFQYVAPGTLPPDSASDFWDLEPELCLGVSSDVEAIISSTPSGVVDATHPCRFFPRPEQRHVTGVRTGDSA</sequence>
<proteinExistence type="inferred from homology"/>